<protein>
    <submittedName>
        <fullName evidence="1">Uncharacterized protein</fullName>
    </submittedName>
</protein>
<dbReference type="EMBL" id="QGMF01000218">
    <property type="protein sequence ID" value="TVY17843.1"/>
    <property type="molecule type" value="Genomic_DNA"/>
</dbReference>
<organism evidence="1 2">
    <name type="scientific">Lachnellula arida</name>
    <dbReference type="NCBI Taxonomy" id="1316785"/>
    <lineage>
        <taxon>Eukaryota</taxon>
        <taxon>Fungi</taxon>
        <taxon>Dikarya</taxon>
        <taxon>Ascomycota</taxon>
        <taxon>Pezizomycotina</taxon>
        <taxon>Leotiomycetes</taxon>
        <taxon>Helotiales</taxon>
        <taxon>Lachnaceae</taxon>
        <taxon>Lachnellula</taxon>
    </lineage>
</organism>
<evidence type="ECO:0000313" key="1">
    <source>
        <dbReference type="EMBL" id="TVY17843.1"/>
    </source>
</evidence>
<comment type="caution">
    <text evidence="1">The sequence shown here is derived from an EMBL/GenBank/DDBJ whole genome shotgun (WGS) entry which is preliminary data.</text>
</comment>
<evidence type="ECO:0000313" key="2">
    <source>
        <dbReference type="Proteomes" id="UP000469559"/>
    </source>
</evidence>
<proteinExistence type="predicted"/>
<dbReference type="Proteomes" id="UP000469559">
    <property type="component" value="Unassembled WGS sequence"/>
</dbReference>
<keyword evidence="2" id="KW-1185">Reference proteome</keyword>
<gene>
    <name evidence="1" type="ORF">LARI1_G002681</name>
</gene>
<name>A0A8T9BHG4_9HELO</name>
<sequence>MVHTSELCSKCRYIFVGSRGIDRPLVSHHKHIQDMTKSSKERIHLKDPTQPGKITVSRRAGGVGLPNSMRSVEIYFERKGTICKTLNLTFEPLEGDETQVQKIWTGFKAVARVSAVMRICNSVIPSLKRTTSTGSIASLQQAKIWNDQCIQRHRICQQDAIKGNLSTRLVPQALRYSRSTFEYPIHDPKSPVGTKEFITLTLQNIKDFQTRIPFTDLTKTF</sequence>
<reference evidence="1 2" key="1">
    <citation type="submission" date="2018-05" db="EMBL/GenBank/DDBJ databases">
        <title>Whole genome sequencing for identification of molecular markers to develop diagnostic detection tools for the regulated plant pathogen Lachnellula willkommii.</title>
        <authorList>
            <person name="Giroux E."/>
            <person name="Bilodeau G."/>
        </authorList>
    </citation>
    <scope>NUCLEOTIDE SEQUENCE [LARGE SCALE GENOMIC DNA]</scope>
    <source>
        <strain evidence="1 2">CBS 203.66</strain>
    </source>
</reference>
<accession>A0A8T9BHG4</accession>
<dbReference type="AlphaFoldDB" id="A0A8T9BHG4"/>